<dbReference type="UniPathway" id="UPA00115">
    <property type="reaction ID" value="UER00409"/>
</dbReference>
<dbReference type="GO" id="GO:0006098">
    <property type="term" value="P:pentose-phosphate shunt"/>
    <property type="evidence" value="ECO:0007669"/>
    <property type="project" value="UniProtKB-UniPathway"/>
</dbReference>
<protein>
    <recommendedName>
        <fullName evidence="6 7">6-phosphogluconolactonase</fullName>
        <shortName evidence="7">6PGL</shortName>
        <ecNumber evidence="5 7">3.1.1.31</ecNumber>
    </recommendedName>
</protein>
<dbReference type="PANTHER" id="PTHR11054">
    <property type="entry name" value="6-PHOSPHOGLUCONOLACTONASE"/>
    <property type="match status" value="1"/>
</dbReference>
<comment type="function">
    <text evidence="2 7">Hydrolysis of 6-phosphogluconolactone to 6-phosphogluconate.</text>
</comment>
<dbReference type="InterPro" id="IPR037171">
    <property type="entry name" value="NagB/RpiA_transferase-like"/>
</dbReference>
<dbReference type="RefSeq" id="WP_078487376.1">
    <property type="nucleotide sequence ID" value="NZ_MPRJ01000045.1"/>
</dbReference>
<evidence type="ECO:0000256" key="7">
    <source>
        <dbReference type="RuleBase" id="RU365095"/>
    </source>
</evidence>
<dbReference type="EC" id="3.1.1.31" evidence="5 7"/>
<dbReference type="SUPFAM" id="SSF100950">
    <property type="entry name" value="NagB/RpiA/CoA transferase-like"/>
    <property type="match status" value="1"/>
</dbReference>
<comment type="pathway">
    <text evidence="3 7">Carbohydrate degradation; pentose phosphate pathway; D-ribulose 5-phosphate from D-glucose 6-phosphate (oxidative stage): step 2/3.</text>
</comment>
<dbReference type="InterPro" id="IPR039104">
    <property type="entry name" value="6PGL"/>
</dbReference>
<evidence type="ECO:0000256" key="3">
    <source>
        <dbReference type="ARBA" id="ARBA00004961"/>
    </source>
</evidence>
<dbReference type="NCBIfam" id="TIGR01198">
    <property type="entry name" value="pgl"/>
    <property type="match status" value="1"/>
</dbReference>
<reference evidence="9 10" key="1">
    <citation type="submission" date="2016-11" db="EMBL/GenBank/DDBJ databases">
        <title>Mixed transmission modes and dynamic genome evolution in an obligate animal-bacterial symbiosis.</title>
        <authorList>
            <person name="Russell S.L."/>
            <person name="Corbett-Detig R.B."/>
            <person name="Cavanaugh C.M."/>
        </authorList>
    </citation>
    <scope>NUCLEOTIDE SEQUENCE [LARGE SCALE GENOMIC DNA]</scope>
    <source>
        <strain evidence="9">Se-Cadez</strain>
    </source>
</reference>
<dbReference type="InterPro" id="IPR006148">
    <property type="entry name" value="Glc/Gal-6P_isomerase"/>
</dbReference>
<dbReference type="AlphaFoldDB" id="A0A1T2KTY9"/>
<sequence>MEWTILDDAEAVARTARDRILEAARQAVADRGCFKLVLAGGRTPALTYRLLAESSADWQKWHIYFGDERCLPADHPDRNSLMAKRALTSKVPIPPGQIYPIPAELGSEPGAAAYTATIEEVLPFDMVLLGMGEDGHTASLFPGHLHPENELVVPVRDAPKPPPERISLSKEALGRCHSLLFLITGESKQDAVNHWRSGKQTLPVATIRCPVECEVLIDSPAFEGNRVV</sequence>
<dbReference type="Proteomes" id="UP000190896">
    <property type="component" value="Unassembled WGS sequence"/>
</dbReference>
<dbReference type="Gene3D" id="3.40.50.1360">
    <property type="match status" value="1"/>
</dbReference>
<dbReference type="GO" id="GO:0017057">
    <property type="term" value="F:6-phosphogluconolactonase activity"/>
    <property type="evidence" value="ECO:0007669"/>
    <property type="project" value="UniProtKB-UniRule"/>
</dbReference>
<dbReference type="EMBL" id="MPRJ01000045">
    <property type="protein sequence ID" value="OOZ36317.1"/>
    <property type="molecule type" value="Genomic_DNA"/>
</dbReference>
<evidence type="ECO:0000259" key="8">
    <source>
        <dbReference type="Pfam" id="PF01182"/>
    </source>
</evidence>
<dbReference type="OrthoDB" id="9810967at2"/>
<evidence type="ECO:0000256" key="4">
    <source>
        <dbReference type="ARBA" id="ARBA00010662"/>
    </source>
</evidence>
<comment type="catalytic activity">
    <reaction evidence="1 7">
        <text>6-phospho-D-glucono-1,5-lactone + H2O = 6-phospho-D-gluconate + H(+)</text>
        <dbReference type="Rhea" id="RHEA:12556"/>
        <dbReference type="ChEBI" id="CHEBI:15377"/>
        <dbReference type="ChEBI" id="CHEBI:15378"/>
        <dbReference type="ChEBI" id="CHEBI:57955"/>
        <dbReference type="ChEBI" id="CHEBI:58759"/>
        <dbReference type="EC" id="3.1.1.31"/>
    </reaction>
</comment>
<organism evidence="9 10">
    <name type="scientific">Solemya velesiana gill symbiont</name>
    <dbReference type="NCBI Taxonomy" id="1918948"/>
    <lineage>
        <taxon>Bacteria</taxon>
        <taxon>Pseudomonadati</taxon>
        <taxon>Pseudomonadota</taxon>
        <taxon>Gammaproteobacteria</taxon>
        <taxon>sulfur-oxidizing symbionts</taxon>
    </lineage>
</organism>
<name>A0A1T2KTY9_9GAMM</name>
<evidence type="ECO:0000313" key="10">
    <source>
        <dbReference type="Proteomes" id="UP000190896"/>
    </source>
</evidence>
<evidence type="ECO:0000313" key="9">
    <source>
        <dbReference type="EMBL" id="OOZ36317.1"/>
    </source>
</evidence>
<evidence type="ECO:0000256" key="5">
    <source>
        <dbReference type="ARBA" id="ARBA00013198"/>
    </source>
</evidence>
<gene>
    <name evidence="7" type="primary">pgl</name>
    <name evidence="9" type="ORF">BOW51_07840</name>
</gene>
<accession>A0A1T2KTY9</accession>
<evidence type="ECO:0000256" key="6">
    <source>
        <dbReference type="ARBA" id="ARBA00020337"/>
    </source>
</evidence>
<comment type="similarity">
    <text evidence="4 7">Belongs to the glucosamine/galactosamine-6-phosphate isomerase family. 6-phosphogluconolactonase subfamily.</text>
</comment>
<dbReference type="Pfam" id="PF01182">
    <property type="entry name" value="Glucosamine_iso"/>
    <property type="match status" value="1"/>
</dbReference>
<keyword evidence="7" id="KW-0378">Hydrolase</keyword>
<dbReference type="GO" id="GO:0005975">
    <property type="term" value="P:carbohydrate metabolic process"/>
    <property type="evidence" value="ECO:0007669"/>
    <property type="project" value="UniProtKB-UniRule"/>
</dbReference>
<evidence type="ECO:0000256" key="1">
    <source>
        <dbReference type="ARBA" id="ARBA00000832"/>
    </source>
</evidence>
<proteinExistence type="inferred from homology"/>
<dbReference type="InterPro" id="IPR005900">
    <property type="entry name" value="6-phosphogluconolactonase_DevB"/>
</dbReference>
<keyword evidence="10" id="KW-1185">Reference proteome</keyword>
<dbReference type="PANTHER" id="PTHR11054:SF0">
    <property type="entry name" value="6-PHOSPHOGLUCONOLACTONASE"/>
    <property type="match status" value="1"/>
</dbReference>
<evidence type="ECO:0000256" key="2">
    <source>
        <dbReference type="ARBA" id="ARBA00002681"/>
    </source>
</evidence>
<feature type="domain" description="Glucosamine/galactosamine-6-phosphate isomerase" evidence="8">
    <location>
        <begin position="8"/>
        <end position="208"/>
    </location>
</feature>
<dbReference type="CDD" id="cd01400">
    <property type="entry name" value="6PGL"/>
    <property type="match status" value="1"/>
</dbReference>
<comment type="caution">
    <text evidence="9">The sequence shown here is derived from an EMBL/GenBank/DDBJ whole genome shotgun (WGS) entry which is preliminary data.</text>
</comment>